<evidence type="ECO:0000313" key="2">
    <source>
        <dbReference type="EMBL" id="SDM37951.1"/>
    </source>
</evidence>
<organism evidence="2 3">
    <name type="scientific">Oryzisolibacter propanilivorax</name>
    <dbReference type="NCBI Taxonomy" id="1527607"/>
    <lineage>
        <taxon>Bacteria</taxon>
        <taxon>Pseudomonadati</taxon>
        <taxon>Pseudomonadota</taxon>
        <taxon>Betaproteobacteria</taxon>
        <taxon>Burkholderiales</taxon>
        <taxon>Comamonadaceae</taxon>
        <taxon>Oryzisolibacter</taxon>
    </lineage>
</organism>
<evidence type="ECO:0008006" key="4">
    <source>
        <dbReference type="Google" id="ProtNLM"/>
    </source>
</evidence>
<accession>A0A1G9SRB6</accession>
<proteinExistence type="predicted"/>
<dbReference type="OrthoDB" id="6188167at2"/>
<dbReference type="EMBL" id="FNHP01000005">
    <property type="protein sequence ID" value="SDM37951.1"/>
    <property type="molecule type" value="Genomic_DNA"/>
</dbReference>
<protein>
    <recommendedName>
        <fullName evidence="4">DUF1631 family protein</fullName>
    </recommendedName>
</protein>
<dbReference type="Pfam" id="PF07793">
    <property type="entry name" value="DUF1631"/>
    <property type="match status" value="1"/>
</dbReference>
<gene>
    <name evidence="2" type="ORF">SAMN05428957_10597</name>
</gene>
<dbReference type="RefSeq" id="WP_091569321.1">
    <property type="nucleotide sequence ID" value="NZ_FNHP01000005.1"/>
</dbReference>
<dbReference type="AlphaFoldDB" id="A0A1G9SRB6"/>
<name>A0A1G9SRB6_9BURK</name>
<dbReference type="InterPro" id="IPR012434">
    <property type="entry name" value="DUF1631"/>
</dbReference>
<keyword evidence="3" id="KW-1185">Reference proteome</keyword>
<feature type="compositionally biased region" description="Low complexity" evidence="1">
    <location>
        <begin position="617"/>
        <end position="627"/>
    </location>
</feature>
<evidence type="ECO:0000256" key="1">
    <source>
        <dbReference type="SAM" id="MobiDB-lite"/>
    </source>
</evidence>
<feature type="region of interest" description="Disordered" evidence="1">
    <location>
        <begin position="279"/>
        <end position="300"/>
    </location>
</feature>
<sequence length="751" mass="79602">MTLPASRARTVFRACVVSAIREGEVLMQQLCAAALAGLVQDETDGRELWQRQLAADAQRQLTQHQAQLARAYPLALLEVFADGPARPRAAAGAQDSAIDFGELALVDDADMQAQVELARAQQLAQHATEAALAELDALVSSAQGLPSVQAERNPLRPENYVRALQRVVADTGVDDTLRQRWMAHMREALARLLVGQYQRAAAMLREQGVRPVGYAPAARAPVAAAWGGTTGAHGYPPTTGWNAGPGASIWAGMSSGAPLAAHAEEALLTVNLLQQMLTGGAEPGWPGGPHAAGDPPSVPGQQAIDDLAQLEVLVGRLAGTSGAGPAAALAGSSLSSTDQAALGVVSRMMDNIARDERLPAPMQRAVQRLAPALRQLVRHDTGFFHDEDHPARRLLDELTQRSLTFADPHAPECQRFMRQVDEAIAYLADARIDNARPFARALRALNRAWDEQDRKLRQWQEARAQRERRALLAERIAASFRRLPQAQAARPEMLAWVTGPWAQAVAHAQLDDAAGEAGASRLMALAPLLLECGTPAAGDDAQALAAAVRQALPVVEQALRGSGQPDEAVAQVLQRLRDWQALALRQQQARDQVAAWPGSVAAERPPPQSGGGPAPRAPSASAIEPASTVAAQPQDGVALPAAGEGQPDEPAAPLPSSSAAGLPPPAVADDGATTPPTASARQTRGLALEPGLWFELGGERGSVRRQLTWVSPNRSLFLFTGADGSSQSMTRRMIDRLVAEQRFRPASAQTG</sequence>
<feature type="region of interest" description="Disordered" evidence="1">
    <location>
        <begin position="594"/>
        <end position="684"/>
    </location>
</feature>
<evidence type="ECO:0000313" key="3">
    <source>
        <dbReference type="Proteomes" id="UP000198552"/>
    </source>
</evidence>
<reference evidence="3" key="1">
    <citation type="submission" date="2016-10" db="EMBL/GenBank/DDBJ databases">
        <authorList>
            <person name="Varghese N."/>
            <person name="Submissions S."/>
        </authorList>
    </citation>
    <scope>NUCLEOTIDE SEQUENCE [LARGE SCALE GENOMIC DNA]</scope>
    <source>
        <strain evidence="3">EPL6</strain>
    </source>
</reference>
<dbReference type="STRING" id="1527607.SAMN05428957_10597"/>
<dbReference type="Proteomes" id="UP000198552">
    <property type="component" value="Unassembled WGS sequence"/>
</dbReference>